<dbReference type="Pfam" id="PF02810">
    <property type="entry name" value="SEC-C"/>
    <property type="match status" value="1"/>
</dbReference>
<accession>A0A1T2L7R8</accession>
<gene>
    <name evidence="4" type="ORF">BOW53_05525</name>
</gene>
<dbReference type="HAMAP" id="MF_00612">
    <property type="entry name" value="UPF0225"/>
    <property type="match status" value="1"/>
</dbReference>
<dbReference type="PANTHER" id="PTHR33747">
    <property type="entry name" value="UPF0225 PROTEIN SCO1677"/>
    <property type="match status" value="1"/>
</dbReference>
<evidence type="ECO:0000259" key="3">
    <source>
        <dbReference type="Pfam" id="PF17775"/>
    </source>
</evidence>
<reference evidence="4 5" key="1">
    <citation type="submission" date="2016-11" db="EMBL/GenBank/DDBJ databases">
        <title>Mixed transmission modes and dynamic genome evolution in an obligate animal-bacterial symbiosis.</title>
        <authorList>
            <person name="Russell S.L."/>
            <person name="Corbett-Detig R.B."/>
            <person name="Cavanaugh C.M."/>
        </authorList>
    </citation>
    <scope>NUCLEOTIDE SEQUENCE [LARGE SCALE GENOMIC DNA]</scope>
    <source>
        <strain evidence="4">Sveles-Q1</strain>
    </source>
</reference>
<dbReference type="OrthoDB" id="21421at2"/>
<comment type="caution">
    <text evidence="4">The sequence shown here is derived from an EMBL/GenBank/DDBJ whole genome shotgun (WGS) entry which is preliminary data.</text>
</comment>
<dbReference type="SUPFAM" id="SSF103642">
    <property type="entry name" value="Sec-C motif"/>
    <property type="match status" value="1"/>
</dbReference>
<sequence length="131" mass="15011">MSEACPCGSGQPYERCCGPIIEGQREAESAEALMRSRYTAYTRGDSHYLLKSWHPDTRPEQLDLTSEPQPRWLGLKIVRTEAGTINDQEGRVEFIARYKSSGRAERLHEVSRFIKLAGQWLYRDGVLNQHN</sequence>
<dbReference type="Gene3D" id="3.10.450.50">
    <property type="match status" value="1"/>
</dbReference>
<dbReference type="EMBL" id="MPRL01000015">
    <property type="protein sequence ID" value="OOZ40986.1"/>
    <property type="molecule type" value="Genomic_DNA"/>
</dbReference>
<evidence type="ECO:0000313" key="5">
    <source>
        <dbReference type="Proteomes" id="UP000191110"/>
    </source>
</evidence>
<evidence type="ECO:0000256" key="1">
    <source>
        <dbReference type="ARBA" id="ARBA00010839"/>
    </source>
</evidence>
<dbReference type="InterPro" id="IPR023006">
    <property type="entry name" value="YchJ-like"/>
</dbReference>
<name>A0A1T2L7R8_9GAMM</name>
<evidence type="ECO:0000313" key="4">
    <source>
        <dbReference type="EMBL" id="OOZ40986.1"/>
    </source>
</evidence>
<proteinExistence type="inferred from homology"/>
<dbReference type="Proteomes" id="UP000191110">
    <property type="component" value="Unassembled WGS sequence"/>
</dbReference>
<protein>
    <recommendedName>
        <fullName evidence="2">UPF0225 protein BOW53_05525</fullName>
    </recommendedName>
</protein>
<dbReference type="RefSeq" id="WP_078483089.1">
    <property type="nucleotide sequence ID" value="NZ_MPRL01000015.1"/>
</dbReference>
<dbReference type="InterPro" id="IPR032710">
    <property type="entry name" value="NTF2-like_dom_sf"/>
</dbReference>
<feature type="domain" description="YchJ-like middle NTF2-like" evidence="3">
    <location>
        <begin position="29"/>
        <end position="125"/>
    </location>
</feature>
<organism evidence="4 5">
    <name type="scientific">Solemya pervernicosa gill symbiont</name>
    <dbReference type="NCBI Taxonomy" id="642797"/>
    <lineage>
        <taxon>Bacteria</taxon>
        <taxon>Pseudomonadati</taxon>
        <taxon>Pseudomonadota</taxon>
        <taxon>Gammaproteobacteria</taxon>
        <taxon>sulfur-oxidizing symbionts</taxon>
    </lineage>
</organism>
<comment type="similarity">
    <text evidence="1 2">Belongs to the UPF0225 family.</text>
</comment>
<dbReference type="SUPFAM" id="SSF54427">
    <property type="entry name" value="NTF2-like"/>
    <property type="match status" value="1"/>
</dbReference>
<keyword evidence="5" id="KW-1185">Reference proteome</keyword>
<evidence type="ECO:0000256" key="2">
    <source>
        <dbReference type="HAMAP-Rule" id="MF_00612"/>
    </source>
</evidence>
<dbReference type="InterPro" id="IPR048469">
    <property type="entry name" value="YchJ-like_M"/>
</dbReference>
<dbReference type="InterPro" id="IPR004027">
    <property type="entry name" value="SEC_C_motif"/>
</dbReference>
<dbReference type="AlphaFoldDB" id="A0A1T2L7R8"/>
<dbReference type="Pfam" id="PF17775">
    <property type="entry name" value="YchJ_M-like"/>
    <property type="match status" value="1"/>
</dbReference>
<dbReference type="PANTHER" id="PTHR33747:SF1">
    <property type="entry name" value="ADENYLATE CYCLASE-ASSOCIATED CAP C-TERMINAL DOMAIN-CONTAINING PROTEIN"/>
    <property type="match status" value="1"/>
</dbReference>